<keyword evidence="1" id="KW-0732">Signal</keyword>
<evidence type="ECO:0000313" key="3">
    <source>
        <dbReference type="Proteomes" id="UP000199423"/>
    </source>
</evidence>
<dbReference type="EMBL" id="FPCH01000001">
    <property type="protein sequence ID" value="SFV26665.1"/>
    <property type="molecule type" value="Genomic_DNA"/>
</dbReference>
<dbReference type="AlphaFoldDB" id="A0A1I7MWA9"/>
<protein>
    <submittedName>
        <fullName evidence="2">Uncharacterized protein</fullName>
    </submittedName>
</protein>
<organism evidence="2 3">
    <name type="scientific">Hyphomicrobium facile</name>
    <dbReference type="NCBI Taxonomy" id="51670"/>
    <lineage>
        <taxon>Bacteria</taxon>
        <taxon>Pseudomonadati</taxon>
        <taxon>Pseudomonadota</taxon>
        <taxon>Alphaproteobacteria</taxon>
        <taxon>Hyphomicrobiales</taxon>
        <taxon>Hyphomicrobiaceae</taxon>
        <taxon>Hyphomicrobium</taxon>
    </lineage>
</organism>
<keyword evidence="3" id="KW-1185">Reference proteome</keyword>
<accession>A0A1I7MWA9</accession>
<proteinExistence type="predicted"/>
<gene>
    <name evidence="2" type="ORF">SAMN04488557_0550</name>
</gene>
<name>A0A1I7MWA9_9HYPH</name>
<dbReference type="RefSeq" id="WP_092863877.1">
    <property type="nucleotide sequence ID" value="NZ_FPCH01000001.1"/>
</dbReference>
<evidence type="ECO:0000313" key="2">
    <source>
        <dbReference type="EMBL" id="SFV26665.1"/>
    </source>
</evidence>
<evidence type="ECO:0000256" key="1">
    <source>
        <dbReference type="SAM" id="SignalP"/>
    </source>
</evidence>
<feature type="signal peptide" evidence="1">
    <location>
        <begin position="1"/>
        <end position="23"/>
    </location>
</feature>
<sequence>MRSLKLVVAAAAVMVALSATAQAADCVRVGAIGDGLTHDLAVIMSTHGLANIIEAKGRTPKGAVHTSCTPGTFGTQCQSSQLACK</sequence>
<dbReference type="Proteomes" id="UP000199423">
    <property type="component" value="Unassembled WGS sequence"/>
</dbReference>
<dbReference type="OrthoDB" id="7933802at2"/>
<feature type="chain" id="PRO_5011780100" evidence="1">
    <location>
        <begin position="24"/>
        <end position="85"/>
    </location>
</feature>
<reference evidence="3" key="1">
    <citation type="submission" date="2016-10" db="EMBL/GenBank/DDBJ databases">
        <authorList>
            <person name="Varghese N."/>
            <person name="Submissions S."/>
        </authorList>
    </citation>
    <scope>NUCLEOTIDE SEQUENCE [LARGE SCALE GENOMIC DNA]</scope>
    <source>
        <strain evidence="3">DSM 1565</strain>
    </source>
</reference>